<proteinExistence type="evidence at transcript level"/>
<evidence type="ECO:0000256" key="1">
    <source>
        <dbReference type="SAM" id="SignalP"/>
    </source>
</evidence>
<accession>Q6UXP4</accession>
<keyword evidence="1" id="KW-0732">Signal</keyword>
<feature type="signal peptide" evidence="1">
    <location>
        <begin position="1"/>
        <end position="17"/>
    </location>
</feature>
<dbReference type="EMBL" id="AY358259">
    <property type="protein sequence ID" value="AAQ88626.1"/>
    <property type="molecule type" value="mRNA"/>
</dbReference>
<evidence type="ECO:0000313" key="2">
    <source>
        <dbReference type="EMBL" id="AAQ88626.1"/>
    </source>
</evidence>
<name>Q6UXP4_HUMAN</name>
<gene>
    <name evidence="2" type="ORF">UNQ9364</name>
</gene>
<dbReference type="AlphaFoldDB" id="Q6UXP4"/>
<organism evidence="2">
    <name type="scientific">Homo sapiens</name>
    <name type="common">Human</name>
    <dbReference type="NCBI Taxonomy" id="9606"/>
    <lineage>
        <taxon>Eukaryota</taxon>
        <taxon>Metazoa</taxon>
        <taxon>Chordata</taxon>
        <taxon>Craniata</taxon>
        <taxon>Vertebrata</taxon>
        <taxon>Euteleostomi</taxon>
        <taxon>Mammalia</taxon>
        <taxon>Eutheria</taxon>
        <taxon>Euarchontoglires</taxon>
        <taxon>Primates</taxon>
        <taxon>Haplorrhini</taxon>
        <taxon>Catarrhini</taxon>
        <taxon>Hominidae</taxon>
        <taxon>Homo</taxon>
    </lineage>
</organism>
<feature type="chain" id="PRO_5004280783" evidence="1">
    <location>
        <begin position="18"/>
        <end position="118"/>
    </location>
</feature>
<protein>
    <submittedName>
        <fullName evidence="2">FLFF9364</fullName>
    </submittedName>
</protein>
<sequence length="118" mass="13080">MFLFFILFCFALRCIWVKFPCVSCGTSTDLGAQGLLISLDAFLEDQSTAYPKLGQFGEVFQFLASSGCQQSSGLPIRIGITDRIEVTDSRRAGSCLGLWVHIGKTFRKRRMLVSINSS</sequence>
<reference evidence="2" key="1">
    <citation type="journal article" date="2003" name="Genome Res.">
        <title>The secreted protein discovery initiative (SPDI), a large-scale effort to identify novel human secreted and transmembrane proteins: a bioinformatics assessment.</title>
        <authorList>
            <person name="Clark H.F."/>
            <person name="Gurney A.L."/>
            <person name="Abaya E."/>
            <person name="Baker K."/>
            <person name="Baldwin D."/>
            <person name="Brush J."/>
            <person name="Chen J."/>
            <person name="Chow B."/>
            <person name="Chui C."/>
            <person name="Crowley C."/>
            <person name="Currell B."/>
            <person name="Deuel B."/>
            <person name="Dowd P."/>
            <person name="Eaton D."/>
            <person name="Foster J."/>
            <person name="Grimaldi C."/>
            <person name="Gu Q."/>
            <person name="Hass P.E."/>
            <person name="Heldens S."/>
            <person name="Huang A."/>
            <person name="Kim H.S."/>
            <person name="Klimowski L."/>
            <person name="Jin Y."/>
            <person name="Johnson S."/>
            <person name="Lee J."/>
            <person name="Lewis L."/>
            <person name="Liao D."/>
            <person name="Mark M."/>
            <person name="Robbie E."/>
            <person name="Sanchez C."/>
            <person name="Schoenfeld J."/>
            <person name="Seshagiri S."/>
            <person name="Simmons L."/>
            <person name="Singh J."/>
            <person name="Smith V."/>
            <person name="Stinson J."/>
            <person name="Vagts A."/>
            <person name="Vandlen R."/>
            <person name="Watanabe C."/>
            <person name="Wieand D."/>
            <person name="Woods K."/>
            <person name="Xie M.H."/>
            <person name="Yansura D."/>
            <person name="Yi S."/>
            <person name="Yu G."/>
            <person name="Yuan J."/>
            <person name="Zhang M."/>
            <person name="Zhang Z."/>
            <person name="Goddard A."/>
            <person name="Wood W.I."/>
            <person name="Godowski P."/>
            <person name="Gray A."/>
        </authorList>
    </citation>
    <scope>NUCLEOTIDE SEQUENCE</scope>
</reference>